<evidence type="ECO:0000313" key="2">
    <source>
        <dbReference type="EMBL" id="SBV97548.1"/>
    </source>
</evidence>
<protein>
    <submittedName>
        <fullName evidence="2">Uncharacterized protein</fullName>
    </submittedName>
</protein>
<dbReference type="AlphaFoldDB" id="A0A212JDR9"/>
<organism evidence="2">
    <name type="scientific">uncultured delta proteobacterium</name>
    <dbReference type="NCBI Taxonomy" id="34034"/>
    <lineage>
        <taxon>Bacteria</taxon>
        <taxon>Deltaproteobacteria</taxon>
        <taxon>environmental samples</taxon>
    </lineage>
</organism>
<keyword evidence="1" id="KW-1133">Transmembrane helix</keyword>
<dbReference type="Pfam" id="PF16143">
    <property type="entry name" value="DUF4851"/>
    <property type="match status" value="1"/>
</dbReference>
<name>A0A212JDR9_9DELT</name>
<reference evidence="2" key="1">
    <citation type="submission" date="2016-04" db="EMBL/GenBank/DDBJ databases">
        <authorList>
            <person name="Evans L.H."/>
            <person name="Alamgir A."/>
            <person name="Owens N."/>
            <person name="Weber N.D."/>
            <person name="Virtaneva K."/>
            <person name="Barbian K."/>
            <person name="Babar A."/>
            <person name="Rosenke K."/>
        </authorList>
    </citation>
    <scope>NUCLEOTIDE SEQUENCE</scope>
    <source>
        <strain evidence="2">86</strain>
    </source>
</reference>
<evidence type="ECO:0000256" key="1">
    <source>
        <dbReference type="SAM" id="Phobius"/>
    </source>
</evidence>
<sequence length="276" mass="30360">MHADNTRLPLFPASGPAHTLARILALAVACLCLFGCAAAFNGISGSTLVRTDYPRLTVGANPPLILQGYGRQWVSLPTDYLGLEPSGIMDFAVYGDEGGNGSGEGAITRHAHAFVVTPSDDRRWYFRPESNKPFGGLALGRKDIGGYSWTVQVLRVDGEKDWFSAMWRASGRETPPLWLARRFSATPDRAVRVVAEYREPWPECLDPEAADLVFARKECLEGFFARSDAAFSLDMHAPEMLEAPSAPSMLAKPAFSPDMKKLAGELMEVDFFRGWR</sequence>
<proteinExistence type="predicted"/>
<keyword evidence="1" id="KW-0472">Membrane</keyword>
<accession>A0A212JDR9</accession>
<gene>
    <name evidence="2" type="ORF">KL86DPRO_11236</name>
</gene>
<dbReference type="InterPro" id="IPR032323">
    <property type="entry name" value="DUF4851"/>
</dbReference>
<dbReference type="EMBL" id="FLUQ01000001">
    <property type="protein sequence ID" value="SBV97548.1"/>
    <property type="molecule type" value="Genomic_DNA"/>
</dbReference>
<feature type="transmembrane region" description="Helical" evidence="1">
    <location>
        <begin position="20"/>
        <end position="40"/>
    </location>
</feature>
<keyword evidence="1" id="KW-0812">Transmembrane</keyword>